<proteinExistence type="predicted"/>
<reference evidence="3" key="1">
    <citation type="submission" date="2016-10" db="EMBL/GenBank/DDBJ databases">
        <authorList>
            <person name="Jeantristanb JTB J.-T."/>
            <person name="Ricardo R."/>
        </authorList>
    </citation>
    <scope>NUCLEOTIDE SEQUENCE [LARGE SCALE GENOMIC DNA]</scope>
</reference>
<feature type="compositionally biased region" description="Low complexity" evidence="1">
    <location>
        <begin position="1"/>
        <end position="20"/>
    </location>
</feature>
<feature type="region of interest" description="Disordered" evidence="1">
    <location>
        <begin position="1"/>
        <end position="77"/>
    </location>
</feature>
<dbReference type="AlphaFoldDB" id="A0A2X0LC08"/>
<accession>A0A2X0LC08</accession>
<protein>
    <submittedName>
        <fullName evidence="2">BZ3500_MvSof-1268-A1-R1_Chr8-2g10230 protein</fullName>
    </submittedName>
</protein>
<sequence>MSLYLSPVLPRRPRSSSGSSTAATAQRFIAATFGSRNRPGTSDGHSSMSHHVNPIHKYVNGSSAHPSSQVHPFQDLNSGAAVPSSSLLITDDGDEGPECPICVEPLSHRLQGEKAHVTPVCGHQLRECSTSVVRWLGVGGPPISEG</sequence>
<dbReference type="EMBL" id="FMWP01000088">
    <property type="protein sequence ID" value="SCZ96491.1"/>
    <property type="molecule type" value="Genomic_DNA"/>
</dbReference>
<feature type="compositionally biased region" description="Polar residues" evidence="1">
    <location>
        <begin position="60"/>
        <end position="77"/>
    </location>
</feature>
<organism evidence="2 3">
    <name type="scientific">Microbotryum saponariae</name>
    <dbReference type="NCBI Taxonomy" id="289078"/>
    <lineage>
        <taxon>Eukaryota</taxon>
        <taxon>Fungi</taxon>
        <taxon>Dikarya</taxon>
        <taxon>Basidiomycota</taxon>
        <taxon>Pucciniomycotina</taxon>
        <taxon>Microbotryomycetes</taxon>
        <taxon>Microbotryales</taxon>
        <taxon>Microbotryaceae</taxon>
        <taxon>Microbotryum</taxon>
    </lineage>
</organism>
<evidence type="ECO:0000313" key="3">
    <source>
        <dbReference type="Proteomes" id="UP000249723"/>
    </source>
</evidence>
<gene>
    <name evidence="2" type="ORF">BZ3500_MVSOF-1268-A1-R1_CHR8-2G10230</name>
</gene>
<name>A0A2X0LC08_9BASI</name>
<dbReference type="STRING" id="289078.A0A2X0LC08"/>
<feature type="compositionally biased region" description="Polar residues" evidence="1">
    <location>
        <begin position="34"/>
        <end position="50"/>
    </location>
</feature>
<dbReference type="Proteomes" id="UP000249723">
    <property type="component" value="Unassembled WGS sequence"/>
</dbReference>
<evidence type="ECO:0000256" key="1">
    <source>
        <dbReference type="SAM" id="MobiDB-lite"/>
    </source>
</evidence>
<keyword evidence="3" id="KW-1185">Reference proteome</keyword>
<evidence type="ECO:0000313" key="2">
    <source>
        <dbReference type="EMBL" id="SCZ96491.1"/>
    </source>
</evidence>